<feature type="region of interest" description="Disordered" evidence="3">
    <location>
        <begin position="512"/>
        <end position="743"/>
    </location>
</feature>
<feature type="compositionally biased region" description="Low complexity" evidence="3">
    <location>
        <begin position="710"/>
        <end position="727"/>
    </location>
</feature>
<dbReference type="AlphaFoldDB" id="A0A3S0ZQH9"/>
<dbReference type="GO" id="GO:0070161">
    <property type="term" value="C:anchoring junction"/>
    <property type="evidence" value="ECO:0007669"/>
    <property type="project" value="UniProtKB-SubCell"/>
</dbReference>
<feature type="compositionally biased region" description="Basic and acidic residues" evidence="3">
    <location>
        <begin position="841"/>
        <end position="850"/>
    </location>
</feature>
<comment type="caution">
    <text evidence="5">The sequence shown here is derived from an EMBL/GenBank/DDBJ whole genome shotgun (WGS) entry which is preliminary data.</text>
</comment>
<evidence type="ECO:0000259" key="4">
    <source>
        <dbReference type="PROSITE" id="PS50831"/>
    </source>
</evidence>
<feature type="compositionally biased region" description="Polar residues" evidence="3">
    <location>
        <begin position="345"/>
        <end position="354"/>
    </location>
</feature>
<proteinExistence type="predicted"/>
<feature type="compositionally biased region" description="Low complexity" evidence="3">
    <location>
        <begin position="859"/>
        <end position="869"/>
    </location>
</feature>
<feature type="region of interest" description="Disordered" evidence="3">
    <location>
        <begin position="758"/>
        <end position="808"/>
    </location>
</feature>
<gene>
    <name evidence="5" type="ORF">EGW08_011821</name>
</gene>
<evidence type="ECO:0000313" key="5">
    <source>
        <dbReference type="EMBL" id="RUS80409.1"/>
    </source>
</evidence>
<protein>
    <recommendedName>
        <fullName evidence="4">SoHo domain-containing protein</fullName>
    </recommendedName>
</protein>
<sequence>MRFQDDDASAERIGPKARRTLFQHARTFDDADLQRNGRGGGEGVSYDNNGRGYYTVGRPPNLAYQSRSKSLQASPTAHSFQGDPHQEARVSGPGGPFWSEEAPVASSPRRIPITVRHEPPSQTLPRLSRFNSEGSQSVHNQDINSHYNQGVSQPSYHGQYEQQQEPQNTRNQYHRNQYNPLEKDTQQPEYSQFQQQPQQSPQNQKQIGQWQPSASRNIPILPRRTRRFSEEDTLSSSHPLAEEAPSKLSSSWQSPGSLQYNPRGPGAYATLPSKGSQQRLRQQQQQHHQHQHHHQQQQQHNYQQHPQQKDQHFFDRNGASNQSSSEPIPVPIESYGSLPTIKPLKSSTTLSNLSDTRRSENTSKSSLYSSSFPGRYNFPAFKTSQSSFEFGDLRDLEHTLDDPRKDFSKPLWANTDFDKRSSQRSSICSSLGDDGHSPHSDNAVSSSDSRDTIIAKEEKAASDFFSSKRNVSNFSNSKSRMQQDEDFQQEGPKLPYHQGAQQDPRAMDYKHGYQMQHSSSNGDPRPQHRLGPPTSPKPERRVPVTVVHEHSVPPPRGHVNDGVRGSDGYESFSQDHTPYPSSHPAANTSDFRQNGPPANEFHGISYAPSKPADNWGTQTLPARAKVEGRESKPSPTESSLRNIAPVWKPSGSGVSSLTIKKEYKPVRLDTSKKPVQKEEKKYPEQVDNQSWRPQPRGAPAEPPSFPSLPPHSLDTSTDSVLSSSSSHVPPPPPPALSNSSTSSSLWATATDYTDQSDITLVSSVVQPRHMNGGAGDREESHGSGEDSRLPPTQSPYITLLKKSRDTEENEDMLNTKFVHKPIMVKDDGQLPKGATYIGSQHKVEGDRSVTEDYYTTPVSGSGSDNTSSSQRVVEHKPVKYDGIGPLDNEGVPLANRKNVTEENQKQWYKQMYKSLHSSGTSRCIKVYTGRKRKKL</sequence>
<dbReference type="Proteomes" id="UP000271974">
    <property type="component" value="Unassembled WGS sequence"/>
</dbReference>
<feature type="region of interest" description="Disordered" evidence="3">
    <location>
        <begin position="185"/>
        <end position="369"/>
    </location>
</feature>
<dbReference type="OrthoDB" id="19092at2759"/>
<feature type="compositionally biased region" description="Basic and acidic residues" evidence="3">
    <location>
        <begin position="537"/>
        <end position="551"/>
    </location>
</feature>
<keyword evidence="6" id="KW-1185">Reference proteome</keyword>
<feature type="domain" description="SoHo" evidence="4">
    <location>
        <begin position="874"/>
        <end position="935"/>
    </location>
</feature>
<feature type="compositionally biased region" description="Polar residues" evidence="3">
    <location>
        <begin position="469"/>
        <end position="480"/>
    </location>
</feature>
<accession>A0A3S0ZQH9</accession>
<keyword evidence="2" id="KW-0965">Cell junction</keyword>
<feature type="compositionally biased region" description="Low complexity" evidence="3">
    <location>
        <begin position="323"/>
        <end position="334"/>
    </location>
</feature>
<feature type="region of interest" description="Disordered" evidence="3">
    <location>
        <begin position="28"/>
        <end position="170"/>
    </location>
</feature>
<comment type="subcellular location">
    <subcellularLocation>
        <location evidence="1">Cell junction</location>
    </subcellularLocation>
</comment>
<dbReference type="EMBL" id="RQTK01000392">
    <property type="protein sequence ID" value="RUS80409.1"/>
    <property type="molecule type" value="Genomic_DNA"/>
</dbReference>
<evidence type="ECO:0000256" key="3">
    <source>
        <dbReference type="SAM" id="MobiDB-lite"/>
    </source>
</evidence>
<feature type="compositionally biased region" description="Pro residues" evidence="3">
    <location>
        <begin position="700"/>
        <end position="709"/>
    </location>
</feature>
<feature type="region of interest" description="Disordered" evidence="3">
    <location>
        <begin position="424"/>
        <end position="451"/>
    </location>
</feature>
<feature type="compositionally biased region" description="Low complexity" evidence="3">
    <location>
        <begin position="187"/>
        <end position="209"/>
    </location>
</feature>
<evidence type="ECO:0000256" key="1">
    <source>
        <dbReference type="ARBA" id="ARBA00004282"/>
    </source>
</evidence>
<feature type="compositionally biased region" description="Polar residues" evidence="3">
    <location>
        <begin position="120"/>
        <end position="170"/>
    </location>
</feature>
<dbReference type="PROSITE" id="PS50831">
    <property type="entry name" value="SOHO"/>
    <property type="match status" value="1"/>
</dbReference>
<evidence type="ECO:0000256" key="2">
    <source>
        <dbReference type="ARBA" id="ARBA00022949"/>
    </source>
</evidence>
<feature type="compositionally biased region" description="Basic and acidic residues" evidence="3">
    <location>
        <begin position="775"/>
        <end position="788"/>
    </location>
</feature>
<organism evidence="5 6">
    <name type="scientific">Elysia chlorotica</name>
    <name type="common">Eastern emerald elysia</name>
    <name type="synonym">Sea slug</name>
    <dbReference type="NCBI Taxonomy" id="188477"/>
    <lineage>
        <taxon>Eukaryota</taxon>
        <taxon>Metazoa</taxon>
        <taxon>Spiralia</taxon>
        <taxon>Lophotrochozoa</taxon>
        <taxon>Mollusca</taxon>
        <taxon>Gastropoda</taxon>
        <taxon>Heterobranchia</taxon>
        <taxon>Euthyneura</taxon>
        <taxon>Panpulmonata</taxon>
        <taxon>Sacoglossa</taxon>
        <taxon>Placobranchoidea</taxon>
        <taxon>Plakobranchidae</taxon>
        <taxon>Elysia</taxon>
    </lineage>
</organism>
<dbReference type="STRING" id="188477.A0A3S0ZQH9"/>
<name>A0A3S0ZQH9_ELYCH</name>
<feature type="compositionally biased region" description="Polar residues" evidence="3">
    <location>
        <begin position="571"/>
        <end position="592"/>
    </location>
</feature>
<feature type="compositionally biased region" description="Basic and acidic residues" evidence="3">
    <location>
        <begin position="659"/>
        <end position="684"/>
    </location>
</feature>
<feature type="compositionally biased region" description="Polar residues" evidence="3">
    <location>
        <begin position="247"/>
        <end position="260"/>
    </location>
</feature>
<reference evidence="5 6" key="1">
    <citation type="submission" date="2019-01" db="EMBL/GenBank/DDBJ databases">
        <title>A draft genome assembly of the solar-powered sea slug Elysia chlorotica.</title>
        <authorList>
            <person name="Cai H."/>
            <person name="Li Q."/>
            <person name="Fang X."/>
            <person name="Li J."/>
            <person name="Curtis N.E."/>
            <person name="Altenburger A."/>
            <person name="Shibata T."/>
            <person name="Feng M."/>
            <person name="Maeda T."/>
            <person name="Schwartz J.A."/>
            <person name="Shigenobu S."/>
            <person name="Lundholm N."/>
            <person name="Nishiyama T."/>
            <person name="Yang H."/>
            <person name="Hasebe M."/>
            <person name="Li S."/>
            <person name="Pierce S.K."/>
            <person name="Wang J."/>
        </authorList>
    </citation>
    <scope>NUCLEOTIDE SEQUENCE [LARGE SCALE GENOMIC DNA]</scope>
    <source>
        <strain evidence="5">EC2010</strain>
        <tissue evidence="5">Whole organism of an adult</tissue>
    </source>
</reference>
<dbReference type="InterPro" id="IPR003127">
    <property type="entry name" value="SoHo_dom"/>
</dbReference>
<evidence type="ECO:0000313" key="6">
    <source>
        <dbReference type="Proteomes" id="UP000271974"/>
    </source>
</evidence>
<feature type="region of interest" description="Disordered" evidence="3">
    <location>
        <begin position="838"/>
        <end position="897"/>
    </location>
</feature>
<feature type="compositionally biased region" description="Low complexity" evidence="3">
    <location>
        <begin position="296"/>
        <end position="306"/>
    </location>
</feature>
<feature type="compositionally biased region" description="Low complexity" evidence="3">
    <location>
        <begin position="277"/>
        <end position="286"/>
    </location>
</feature>
<feature type="region of interest" description="Disordered" evidence="3">
    <location>
        <begin position="469"/>
        <end position="500"/>
    </location>
</feature>
<feature type="compositionally biased region" description="Polar residues" evidence="3">
    <location>
        <begin position="63"/>
        <end position="79"/>
    </location>
</feature>